<dbReference type="EMBL" id="FQVG01000022">
    <property type="protein sequence ID" value="SHE90062.1"/>
    <property type="molecule type" value="Genomic_DNA"/>
</dbReference>
<gene>
    <name evidence="1" type="ORF">SAMN02746091_01355</name>
</gene>
<protein>
    <submittedName>
        <fullName evidence="1">Uncharacterized protein</fullName>
    </submittedName>
</protein>
<evidence type="ECO:0000313" key="2">
    <source>
        <dbReference type="Proteomes" id="UP000184423"/>
    </source>
</evidence>
<proteinExistence type="predicted"/>
<evidence type="ECO:0000313" key="1">
    <source>
        <dbReference type="EMBL" id="SHE90062.1"/>
    </source>
</evidence>
<accession>A0A1M4XA88</accession>
<organism evidence="1 2">
    <name type="scientific">Caloramator proteoclasticus DSM 10124</name>
    <dbReference type="NCBI Taxonomy" id="1121262"/>
    <lineage>
        <taxon>Bacteria</taxon>
        <taxon>Bacillati</taxon>
        <taxon>Bacillota</taxon>
        <taxon>Clostridia</taxon>
        <taxon>Eubacteriales</taxon>
        <taxon>Clostridiaceae</taxon>
        <taxon>Caloramator</taxon>
    </lineage>
</organism>
<keyword evidence="2" id="KW-1185">Reference proteome</keyword>
<dbReference type="AlphaFoldDB" id="A0A1M4XA88"/>
<sequence>MNKYLMLEPKDVFQIANILKNIDNDNKSFMSPYMENIDLTEQSIRIAMFDYKEIYFGILEDERFINIACLRVYPNPPFKISSVELKLILNSADNPEKH</sequence>
<dbReference type="RefSeq" id="WP_073248604.1">
    <property type="nucleotide sequence ID" value="NZ_FQVG01000022.1"/>
</dbReference>
<name>A0A1M4XA88_9CLOT</name>
<reference evidence="2" key="1">
    <citation type="submission" date="2016-11" db="EMBL/GenBank/DDBJ databases">
        <authorList>
            <person name="Varghese N."/>
            <person name="Submissions S."/>
        </authorList>
    </citation>
    <scope>NUCLEOTIDE SEQUENCE [LARGE SCALE GENOMIC DNA]</scope>
    <source>
        <strain evidence="2">DSM 10124</strain>
    </source>
</reference>
<dbReference type="Proteomes" id="UP000184423">
    <property type="component" value="Unassembled WGS sequence"/>
</dbReference>